<keyword evidence="3" id="KW-1185">Reference proteome</keyword>
<organism evidence="2 3">
    <name type="scientific">Gymnopus androsaceus JB14</name>
    <dbReference type="NCBI Taxonomy" id="1447944"/>
    <lineage>
        <taxon>Eukaryota</taxon>
        <taxon>Fungi</taxon>
        <taxon>Dikarya</taxon>
        <taxon>Basidiomycota</taxon>
        <taxon>Agaricomycotina</taxon>
        <taxon>Agaricomycetes</taxon>
        <taxon>Agaricomycetidae</taxon>
        <taxon>Agaricales</taxon>
        <taxon>Marasmiineae</taxon>
        <taxon>Omphalotaceae</taxon>
        <taxon>Gymnopus</taxon>
    </lineage>
</organism>
<feature type="compositionally biased region" description="Low complexity" evidence="1">
    <location>
        <begin position="155"/>
        <end position="177"/>
    </location>
</feature>
<feature type="compositionally biased region" description="Basic and acidic residues" evidence="1">
    <location>
        <begin position="90"/>
        <end position="101"/>
    </location>
</feature>
<feature type="region of interest" description="Disordered" evidence="1">
    <location>
        <begin position="66"/>
        <end position="185"/>
    </location>
</feature>
<accession>A0A6A4H9R4</accession>
<dbReference type="EMBL" id="ML769551">
    <property type="protein sequence ID" value="KAE9394358.1"/>
    <property type="molecule type" value="Genomic_DNA"/>
</dbReference>
<dbReference type="AlphaFoldDB" id="A0A6A4H9R4"/>
<feature type="compositionally biased region" description="Basic and acidic residues" evidence="1">
    <location>
        <begin position="117"/>
        <end position="127"/>
    </location>
</feature>
<protein>
    <submittedName>
        <fullName evidence="2">Uncharacterized protein</fullName>
    </submittedName>
</protein>
<proteinExistence type="predicted"/>
<reference evidence="2" key="1">
    <citation type="journal article" date="2019" name="Environ. Microbiol.">
        <title>Fungal ecological strategies reflected in gene transcription - a case study of two litter decomposers.</title>
        <authorList>
            <person name="Barbi F."/>
            <person name="Kohler A."/>
            <person name="Barry K."/>
            <person name="Baskaran P."/>
            <person name="Daum C."/>
            <person name="Fauchery L."/>
            <person name="Ihrmark K."/>
            <person name="Kuo A."/>
            <person name="LaButti K."/>
            <person name="Lipzen A."/>
            <person name="Morin E."/>
            <person name="Grigoriev I.V."/>
            <person name="Henrissat B."/>
            <person name="Lindahl B."/>
            <person name="Martin F."/>
        </authorList>
    </citation>
    <scope>NUCLEOTIDE SEQUENCE</scope>
    <source>
        <strain evidence="2">JB14</strain>
    </source>
</reference>
<evidence type="ECO:0000313" key="3">
    <source>
        <dbReference type="Proteomes" id="UP000799118"/>
    </source>
</evidence>
<name>A0A6A4H9R4_9AGAR</name>
<evidence type="ECO:0000313" key="2">
    <source>
        <dbReference type="EMBL" id="KAE9394358.1"/>
    </source>
</evidence>
<dbReference type="Proteomes" id="UP000799118">
    <property type="component" value="Unassembled WGS sequence"/>
</dbReference>
<gene>
    <name evidence="2" type="ORF">BT96DRAFT_998561</name>
</gene>
<sequence length="185" mass="22090">MQMVQHFWCKFYILQPPTLHYWYNIASYIQDSYTDTDTTINVNTSHGPRDHLANNKQYNYRDVPHLAWRDPSDSSQPSRYPPYQPQYPDRSYRSEHEDYQRDSQCPPNLYQPHYRSKRDDYRRDSQRTLHPSQPRHMSERDDYPHASTSQSSQRPKYSTQQQQYPPQPPKISISISPVKNAGGPR</sequence>
<evidence type="ECO:0000256" key="1">
    <source>
        <dbReference type="SAM" id="MobiDB-lite"/>
    </source>
</evidence>